<keyword evidence="2" id="KW-1185">Reference proteome</keyword>
<reference evidence="1 2" key="1">
    <citation type="submission" date="2021-03" db="EMBL/GenBank/DDBJ databases">
        <title>Paenibacillus artemisicola MWE-103 whole genome sequence.</title>
        <authorList>
            <person name="Ham Y.J."/>
        </authorList>
    </citation>
    <scope>NUCLEOTIDE SEQUENCE [LARGE SCALE GENOMIC DNA]</scope>
    <source>
        <strain evidence="1 2">MWE-103</strain>
    </source>
</reference>
<dbReference type="RefSeq" id="WP_208848077.1">
    <property type="nucleotide sequence ID" value="NZ_JAGGDJ010000008.1"/>
</dbReference>
<evidence type="ECO:0000313" key="2">
    <source>
        <dbReference type="Proteomes" id="UP000670947"/>
    </source>
</evidence>
<dbReference type="Proteomes" id="UP000670947">
    <property type="component" value="Unassembled WGS sequence"/>
</dbReference>
<sequence length="102" mass="11639">MYICFVEYRIAPEAEAQYRAWIADKRSEAPGFALYEGTDQPLLFVEVWDAGSLEEAENVKKERCGERSSWRHMADWVPGGAAKIHAWTFKPVTDGRAERNSS</sequence>
<proteinExistence type="predicted"/>
<organism evidence="1 2">
    <name type="scientific">Paenibacillus artemisiicola</name>
    <dbReference type="NCBI Taxonomy" id="1172618"/>
    <lineage>
        <taxon>Bacteria</taxon>
        <taxon>Bacillati</taxon>
        <taxon>Bacillota</taxon>
        <taxon>Bacilli</taxon>
        <taxon>Bacillales</taxon>
        <taxon>Paenibacillaceae</taxon>
        <taxon>Paenibacillus</taxon>
    </lineage>
</organism>
<accession>A0ABS3WA35</accession>
<evidence type="ECO:0000313" key="1">
    <source>
        <dbReference type="EMBL" id="MBO7745172.1"/>
    </source>
</evidence>
<name>A0ABS3WA35_9BACL</name>
<evidence type="ECO:0008006" key="3">
    <source>
        <dbReference type="Google" id="ProtNLM"/>
    </source>
</evidence>
<dbReference type="EMBL" id="JAGGDJ010000008">
    <property type="protein sequence ID" value="MBO7745172.1"/>
    <property type="molecule type" value="Genomic_DNA"/>
</dbReference>
<gene>
    <name evidence="1" type="ORF">I8J29_13260</name>
</gene>
<protein>
    <recommendedName>
        <fullName evidence="3">NIPSNAP protein</fullName>
    </recommendedName>
</protein>
<comment type="caution">
    <text evidence="1">The sequence shown here is derived from an EMBL/GenBank/DDBJ whole genome shotgun (WGS) entry which is preliminary data.</text>
</comment>